<dbReference type="PRINTS" id="PR00449">
    <property type="entry name" value="RASTRNSFRMNG"/>
</dbReference>
<dbReference type="SMART" id="SM00175">
    <property type="entry name" value="RAB"/>
    <property type="match status" value="1"/>
</dbReference>
<dbReference type="SUPFAM" id="SSF52540">
    <property type="entry name" value="P-loop containing nucleoside triphosphate hydrolases"/>
    <property type="match status" value="1"/>
</dbReference>
<keyword evidence="5" id="KW-0472">Membrane</keyword>
<dbReference type="OrthoDB" id="8830751at2759"/>
<organism evidence="6 7">
    <name type="scientific">Mycena sanguinolenta</name>
    <dbReference type="NCBI Taxonomy" id="230812"/>
    <lineage>
        <taxon>Eukaryota</taxon>
        <taxon>Fungi</taxon>
        <taxon>Dikarya</taxon>
        <taxon>Basidiomycota</taxon>
        <taxon>Agaricomycotina</taxon>
        <taxon>Agaricomycetes</taxon>
        <taxon>Agaricomycetidae</taxon>
        <taxon>Agaricales</taxon>
        <taxon>Marasmiineae</taxon>
        <taxon>Mycenaceae</taxon>
        <taxon>Mycena</taxon>
    </lineage>
</organism>
<protein>
    <submittedName>
        <fullName evidence="6">Uncharacterized protein</fullName>
    </submittedName>
</protein>
<dbReference type="InterPro" id="IPR027417">
    <property type="entry name" value="P-loop_NTPase"/>
</dbReference>
<dbReference type="Gene3D" id="3.40.50.300">
    <property type="entry name" value="P-loop containing nucleotide triphosphate hydrolases"/>
    <property type="match status" value="1"/>
</dbReference>
<keyword evidence="3" id="KW-0547">Nucleotide-binding</keyword>
<dbReference type="PANTHER" id="PTHR24072">
    <property type="entry name" value="RHO FAMILY GTPASE"/>
    <property type="match status" value="1"/>
</dbReference>
<dbReference type="SMART" id="SM00174">
    <property type="entry name" value="RHO"/>
    <property type="match status" value="1"/>
</dbReference>
<sequence>MKKFVLVGDAKVGKNSMHITFITNIFPIGHLDLQVHMAHNHCCTIDINGEPHSFVMSAADCGDGYDRLRPISYPQTDAFLACFSIANRESFDAVRSKWVPEIRYFCPDIPFLIVGTKIDLRDDSELIAELARQNKRLVRSEEGERLAFELGAAKYVECSTLTRNGLYNVFEEALILTLQPAVDEPPSEGQKRACVVV</sequence>
<dbReference type="Pfam" id="PF00071">
    <property type="entry name" value="Ras"/>
    <property type="match status" value="1"/>
</dbReference>
<dbReference type="FunFam" id="3.40.50.300:FF:002060">
    <property type="entry name" value="Rho family GTPase"/>
    <property type="match status" value="1"/>
</dbReference>
<evidence type="ECO:0000313" key="6">
    <source>
        <dbReference type="EMBL" id="KAF7343750.1"/>
    </source>
</evidence>
<dbReference type="GO" id="GO:0016020">
    <property type="term" value="C:membrane"/>
    <property type="evidence" value="ECO:0007669"/>
    <property type="project" value="UniProtKB-SubCell"/>
</dbReference>
<evidence type="ECO:0000256" key="2">
    <source>
        <dbReference type="ARBA" id="ARBA00022481"/>
    </source>
</evidence>
<dbReference type="InterPro" id="IPR005225">
    <property type="entry name" value="Small_GTP-bd"/>
</dbReference>
<gene>
    <name evidence="6" type="ORF">MSAN_01955600</name>
</gene>
<evidence type="ECO:0000256" key="1">
    <source>
        <dbReference type="ARBA" id="ARBA00004370"/>
    </source>
</evidence>
<comment type="subcellular location">
    <subcellularLocation>
        <location evidence="1">Membrane</location>
    </subcellularLocation>
</comment>
<dbReference type="GO" id="GO:0005525">
    <property type="term" value="F:GTP binding"/>
    <property type="evidence" value="ECO:0007669"/>
    <property type="project" value="UniProtKB-KW"/>
</dbReference>
<keyword evidence="4" id="KW-0342">GTP-binding</keyword>
<keyword evidence="2" id="KW-0488">Methylation</keyword>
<dbReference type="InterPro" id="IPR001806">
    <property type="entry name" value="Small_GTPase"/>
</dbReference>
<evidence type="ECO:0000313" key="7">
    <source>
        <dbReference type="Proteomes" id="UP000623467"/>
    </source>
</evidence>
<reference evidence="6" key="1">
    <citation type="submission" date="2020-05" db="EMBL/GenBank/DDBJ databases">
        <title>Mycena genomes resolve the evolution of fungal bioluminescence.</title>
        <authorList>
            <person name="Tsai I.J."/>
        </authorList>
    </citation>
    <scope>NUCLEOTIDE SEQUENCE</scope>
    <source>
        <strain evidence="6">160909Yilan</strain>
    </source>
</reference>
<dbReference type="Proteomes" id="UP000623467">
    <property type="component" value="Unassembled WGS sequence"/>
</dbReference>
<dbReference type="InterPro" id="IPR003578">
    <property type="entry name" value="Small_GTPase_Rho"/>
</dbReference>
<dbReference type="PROSITE" id="PS51420">
    <property type="entry name" value="RHO"/>
    <property type="match status" value="1"/>
</dbReference>
<dbReference type="PROSITE" id="PS51421">
    <property type="entry name" value="RAS"/>
    <property type="match status" value="1"/>
</dbReference>
<evidence type="ECO:0000256" key="5">
    <source>
        <dbReference type="ARBA" id="ARBA00023136"/>
    </source>
</evidence>
<dbReference type="GO" id="GO:0007264">
    <property type="term" value="P:small GTPase-mediated signal transduction"/>
    <property type="evidence" value="ECO:0007669"/>
    <property type="project" value="InterPro"/>
</dbReference>
<proteinExistence type="predicted"/>
<accession>A0A8H7CN06</accession>
<dbReference type="GO" id="GO:0003924">
    <property type="term" value="F:GTPase activity"/>
    <property type="evidence" value="ECO:0007669"/>
    <property type="project" value="InterPro"/>
</dbReference>
<evidence type="ECO:0000256" key="3">
    <source>
        <dbReference type="ARBA" id="ARBA00022741"/>
    </source>
</evidence>
<comment type="caution">
    <text evidence="6">The sequence shown here is derived from an EMBL/GenBank/DDBJ whole genome shotgun (WGS) entry which is preliminary data.</text>
</comment>
<dbReference type="PROSITE" id="PS51419">
    <property type="entry name" value="RAB"/>
    <property type="match status" value="1"/>
</dbReference>
<dbReference type="EMBL" id="JACAZH010000022">
    <property type="protein sequence ID" value="KAF7343750.1"/>
    <property type="molecule type" value="Genomic_DNA"/>
</dbReference>
<name>A0A8H7CN06_9AGAR</name>
<evidence type="ECO:0000256" key="4">
    <source>
        <dbReference type="ARBA" id="ARBA00023134"/>
    </source>
</evidence>
<dbReference type="AlphaFoldDB" id="A0A8H7CN06"/>
<dbReference type="NCBIfam" id="TIGR00231">
    <property type="entry name" value="small_GTP"/>
    <property type="match status" value="1"/>
</dbReference>
<keyword evidence="7" id="KW-1185">Reference proteome</keyword>
<dbReference type="SMART" id="SM00173">
    <property type="entry name" value="RAS"/>
    <property type="match status" value="1"/>
</dbReference>